<dbReference type="Pfam" id="PF14019">
    <property type="entry name" value="DUF4235"/>
    <property type="match status" value="1"/>
</dbReference>
<accession>A0ABX1JPK1</accession>
<feature type="transmembrane region" description="Helical" evidence="1">
    <location>
        <begin position="50"/>
        <end position="68"/>
    </location>
</feature>
<name>A0ABX1JPK1_9MICC</name>
<proteinExistence type="predicted"/>
<keyword evidence="1" id="KW-0812">Transmembrane</keyword>
<protein>
    <submittedName>
        <fullName evidence="2">DUF4235 domain-containing protein</fullName>
    </submittedName>
</protein>
<dbReference type="InterPro" id="IPR025329">
    <property type="entry name" value="DUF4235"/>
</dbReference>
<organism evidence="2 3">
    <name type="scientific">Arthrobacter deserti</name>
    <dbReference type="NCBI Taxonomy" id="1742687"/>
    <lineage>
        <taxon>Bacteria</taxon>
        <taxon>Bacillati</taxon>
        <taxon>Actinomycetota</taxon>
        <taxon>Actinomycetes</taxon>
        <taxon>Micrococcales</taxon>
        <taxon>Micrococcaceae</taxon>
        <taxon>Arthrobacter</taxon>
    </lineage>
</organism>
<evidence type="ECO:0000313" key="2">
    <source>
        <dbReference type="EMBL" id="NKX50045.1"/>
    </source>
</evidence>
<gene>
    <name evidence="2" type="ORF">HER39_05550</name>
</gene>
<keyword evidence="3" id="KW-1185">Reference proteome</keyword>
<keyword evidence="1" id="KW-1133">Transmembrane helix</keyword>
<dbReference type="Proteomes" id="UP000523795">
    <property type="component" value="Unassembled WGS sequence"/>
</dbReference>
<comment type="caution">
    <text evidence="2">The sequence shown here is derived from an EMBL/GenBank/DDBJ whole genome shotgun (WGS) entry which is preliminary data.</text>
</comment>
<evidence type="ECO:0000313" key="3">
    <source>
        <dbReference type="Proteomes" id="UP000523795"/>
    </source>
</evidence>
<evidence type="ECO:0000256" key="1">
    <source>
        <dbReference type="SAM" id="Phobius"/>
    </source>
</evidence>
<keyword evidence="1" id="KW-0472">Membrane</keyword>
<sequence>MNVFLRVMGTGVSIGSGLLASRIIDAIWKKDTGKDSPKQDDDMENTLRATLAFALVSGAVSTVIRVLSQRGTQRAITRFTKTRDLV</sequence>
<reference evidence="2 3" key="1">
    <citation type="submission" date="2020-04" db="EMBL/GenBank/DDBJ databases">
        <authorList>
            <person name="Liu S."/>
        </authorList>
    </citation>
    <scope>NUCLEOTIDE SEQUENCE [LARGE SCALE GENOMIC DNA]</scope>
    <source>
        <strain evidence="2 3">CGMCC 1.15091</strain>
    </source>
</reference>
<dbReference type="EMBL" id="JAAZSR010000057">
    <property type="protein sequence ID" value="NKX50045.1"/>
    <property type="molecule type" value="Genomic_DNA"/>
</dbReference>